<sequence length="65" mass="7546">TEIVREYGVMDNATGLFTSYPTMSSRHGDFARDNQQQQTSTDYTQRRNTHEMECYFGSLCFACFT</sequence>
<name>A0A8S2ZNB2_9BILA</name>
<dbReference type="EMBL" id="CAJOBJ010093225">
    <property type="protein sequence ID" value="CAF4552569.1"/>
    <property type="molecule type" value="Genomic_DNA"/>
</dbReference>
<evidence type="ECO:0000313" key="1">
    <source>
        <dbReference type="EMBL" id="CAF4552569.1"/>
    </source>
</evidence>
<dbReference type="AlphaFoldDB" id="A0A8S2ZNB2"/>
<reference evidence="3" key="1">
    <citation type="submission" date="2021-02" db="EMBL/GenBank/DDBJ databases">
        <authorList>
            <person name="Nowell W R."/>
        </authorList>
    </citation>
    <scope>NUCLEOTIDE SEQUENCE</scope>
</reference>
<dbReference type="EMBL" id="CAJOBH010103080">
    <property type="protein sequence ID" value="CAF4623199.1"/>
    <property type="molecule type" value="Genomic_DNA"/>
</dbReference>
<dbReference type="EMBL" id="CAJOBJ010098438">
    <property type="protein sequence ID" value="CAF4575482.1"/>
    <property type="molecule type" value="Genomic_DNA"/>
</dbReference>
<gene>
    <name evidence="3" type="ORF">BYL167_LOCUS41051</name>
    <name evidence="1" type="ORF">GIL414_LOCUS36899</name>
    <name evidence="2" type="ORF">GIL414_LOCUS37862</name>
</gene>
<accession>A0A8S2ZNB2</accession>
<evidence type="ECO:0000313" key="4">
    <source>
        <dbReference type="Proteomes" id="UP000681967"/>
    </source>
</evidence>
<evidence type="ECO:0000313" key="2">
    <source>
        <dbReference type="EMBL" id="CAF4575482.1"/>
    </source>
</evidence>
<proteinExistence type="predicted"/>
<dbReference type="Proteomes" id="UP000681967">
    <property type="component" value="Unassembled WGS sequence"/>
</dbReference>
<evidence type="ECO:0000313" key="3">
    <source>
        <dbReference type="EMBL" id="CAF4623199.1"/>
    </source>
</evidence>
<dbReference type="Proteomes" id="UP000681720">
    <property type="component" value="Unassembled WGS sequence"/>
</dbReference>
<organism evidence="3 4">
    <name type="scientific">Rotaria magnacalcarata</name>
    <dbReference type="NCBI Taxonomy" id="392030"/>
    <lineage>
        <taxon>Eukaryota</taxon>
        <taxon>Metazoa</taxon>
        <taxon>Spiralia</taxon>
        <taxon>Gnathifera</taxon>
        <taxon>Rotifera</taxon>
        <taxon>Eurotatoria</taxon>
        <taxon>Bdelloidea</taxon>
        <taxon>Philodinida</taxon>
        <taxon>Philodinidae</taxon>
        <taxon>Rotaria</taxon>
    </lineage>
</organism>
<comment type="caution">
    <text evidence="3">The sequence shown here is derived from an EMBL/GenBank/DDBJ whole genome shotgun (WGS) entry which is preliminary data.</text>
</comment>
<protein>
    <submittedName>
        <fullName evidence="3">Uncharacterized protein</fullName>
    </submittedName>
</protein>
<feature type="non-terminal residue" evidence="3">
    <location>
        <position position="1"/>
    </location>
</feature>